<feature type="compositionally biased region" description="Polar residues" evidence="1">
    <location>
        <begin position="69"/>
        <end position="82"/>
    </location>
</feature>
<sequence>MNCFKGVSRLLCILDHVTEATSAFIWFVILICNQFYSETDIREDIACEQPDQSCATTTSSVQSRRTSQLEKYSSKPKTSQLEFTVPDPEVGLSTDSSRHRETFGIHRTTR</sequence>
<evidence type="ECO:0000313" key="3">
    <source>
        <dbReference type="Proteomes" id="UP000242287"/>
    </source>
</evidence>
<keyword evidence="3" id="KW-1185">Reference proteome</keyword>
<organism evidence="2 3">
    <name type="scientific">Amanita thiersii Skay4041</name>
    <dbReference type="NCBI Taxonomy" id="703135"/>
    <lineage>
        <taxon>Eukaryota</taxon>
        <taxon>Fungi</taxon>
        <taxon>Dikarya</taxon>
        <taxon>Basidiomycota</taxon>
        <taxon>Agaricomycotina</taxon>
        <taxon>Agaricomycetes</taxon>
        <taxon>Agaricomycetidae</taxon>
        <taxon>Agaricales</taxon>
        <taxon>Pluteineae</taxon>
        <taxon>Amanitaceae</taxon>
        <taxon>Amanita</taxon>
    </lineage>
</organism>
<gene>
    <name evidence="2" type="ORF">AMATHDRAFT_46644</name>
</gene>
<dbReference type="EMBL" id="KZ301982">
    <property type="protein sequence ID" value="PFH52064.1"/>
    <property type="molecule type" value="Genomic_DNA"/>
</dbReference>
<accession>A0A2A9NRV2</accession>
<name>A0A2A9NRV2_9AGAR</name>
<evidence type="ECO:0000313" key="2">
    <source>
        <dbReference type="EMBL" id="PFH52064.1"/>
    </source>
</evidence>
<feature type="region of interest" description="Disordered" evidence="1">
    <location>
        <begin position="65"/>
        <end position="110"/>
    </location>
</feature>
<dbReference type="Proteomes" id="UP000242287">
    <property type="component" value="Unassembled WGS sequence"/>
</dbReference>
<dbReference type="AlphaFoldDB" id="A0A2A9NRV2"/>
<protein>
    <submittedName>
        <fullName evidence="2">Uncharacterized protein</fullName>
    </submittedName>
</protein>
<reference evidence="2 3" key="1">
    <citation type="submission" date="2014-02" db="EMBL/GenBank/DDBJ databases">
        <title>Transposable element dynamics among asymbiotic and ectomycorrhizal Amanita fungi.</title>
        <authorList>
            <consortium name="DOE Joint Genome Institute"/>
            <person name="Hess J."/>
            <person name="Skrede I."/>
            <person name="Wolfe B."/>
            <person name="LaButti K."/>
            <person name="Ohm R.A."/>
            <person name="Grigoriev I.V."/>
            <person name="Pringle A."/>
        </authorList>
    </citation>
    <scope>NUCLEOTIDE SEQUENCE [LARGE SCALE GENOMIC DNA]</scope>
    <source>
        <strain evidence="2 3">SKay4041</strain>
    </source>
</reference>
<proteinExistence type="predicted"/>
<evidence type="ECO:0000256" key="1">
    <source>
        <dbReference type="SAM" id="MobiDB-lite"/>
    </source>
</evidence>